<evidence type="ECO:0000256" key="2">
    <source>
        <dbReference type="ARBA" id="ARBA00022448"/>
    </source>
</evidence>
<evidence type="ECO:0000256" key="9">
    <source>
        <dbReference type="ARBA" id="ARBA00023136"/>
    </source>
</evidence>
<dbReference type="OrthoDB" id="9806127at2"/>
<dbReference type="InterPro" id="IPR017871">
    <property type="entry name" value="ABC_transporter-like_CS"/>
</dbReference>
<gene>
    <name evidence="14" type="ORF">CZ674_00050</name>
</gene>
<comment type="similarity">
    <text evidence="10">Belongs to the ABC transporter superfamily. Siderophore-Fe(3+) uptake transporter (SIUT) (TC 3.A.1.21) family.</text>
</comment>
<organism evidence="14 15">
    <name type="scientific">Agrococcus casei LMG 22410</name>
    <dbReference type="NCBI Taxonomy" id="1255656"/>
    <lineage>
        <taxon>Bacteria</taxon>
        <taxon>Bacillati</taxon>
        <taxon>Actinomycetota</taxon>
        <taxon>Actinomycetes</taxon>
        <taxon>Micrococcales</taxon>
        <taxon>Microbacteriaceae</taxon>
        <taxon>Agrococcus</taxon>
    </lineage>
</organism>
<evidence type="ECO:0000256" key="6">
    <source>
        <dbReference type="ARBA" id="ARBA00022741"/>
    </source>
</evidence>
<evidence type="ECO:0000256" key="8">
    <source>
        <dbReference type="ARBA" id="ARBA00022989"/>
    </source>
</evidence>
<evidence type="ECO:0000256" key="3">
    <source>
        <dbReference type="ARBA" id="ARBA00022475"/>
    </source>
</evidence>
<evidence type="ECO:0000256" key="7">
    <source>
        <dbReference type="ARBA" id="ARBA00022840"/>
    </source>
</evidence>
<comment type="subcellular location">
    <subcellularLocation>
        <location evidence="1">Cell inner membrane</location>
        <topology evidence="1">Multi-pass membrane protein</topology>
    </subcellularLocation>
</comment>
<protein>
    <submittedName>
        <fullName evidence="14">ABC transporter ATP-binding protein</fullName>
    </submittedName>
</protein>
<feature type="transmembrane region" description="Helical" evidence="11">
    <location>
        <begin position="21"/>
        <end position="41"/>
    </location>
</feature>
<dbReference type="GO" id="GO:0140359">
    <property type="term" value="F:ABC-type transporter activity"/>
    <property type="evidence" value="ECO:0007669"/>
    <property type="project" value="InterPro"/>
</dbReference>
<dbReference type="InterPro" id="IPR036640">
    <property type="entry name" value="ABC1_TM_sf"/>
</dbReference>
<evidence type="ECO:0000256" key="1">
    <source>
        <dbReference type="ARBA" id="ARBA00004429"/>
    </source>
</evidence>
<feature type="transmembrane region" description="Helical" evidence="11">
    <location>
        <begin position="151"/>
        <end position="176"/>
    </location>
</feature>
<keyword evidence="9 11" id="KW-0472">Membrane</keyword>
<evidence type="ECO:0000256" key="11">
    <source>
        <dbReference type="SAM" id="Phobius"/>
    </source>
</evidence>
<dbReference type="InterPro" id="IPR027417">
    <property type="entry name" value="P-loop_NTPase"/>
</dbReference>
<keyword evidence="5 11" id="KW-0812">Transmembrane</keyword>
<dbReference type="Pfam" id="PF00005">
    <property type="entry name" value="ABC_tran"/>
    <property type="match status" value="1"/>
</dbReference>
<accession>A0A1R4EPS5</accession>
<dbReference type="GO" id="GO:0005524">
    <property type="term" value="F:ATP binding"/>
    <property type="evidence" value="ECO:0007669"/>
    <property type="project" value="UniProtKB-KW"/>
</dbReference>
<sequence length="595" mass="64156">MSERSVTFWQLAAPVRGRVKLAGLLSALGAIAGVLPVLFAMELVRILVPGLGGAETNATQAYVIVGALIFGVVLAQALTLAGYGISHVADARLAESLRQRQVDQALRLRLDWFARTGSGRVKKVIQDDVVKVHQLVAHLVPDSANGLVRPLASLVVLFLIDWRIGLIALVPLVLAAASLPLMLKDVTTRFAQYNTALADLSAAVVEFVRGIAPIKVFEASAKGHRRFWDSARSHHRFYTEWMESTTRGSALMTVFTSPGFAVVVSSSGTALLIVLAGADPVLLLPSILLTANIAGPLYLMMQMTQFLREANGAAGSIVEFFELPAATQGDPGRRASGEAVDIDSVTFAYEDGPRALQDVSLALTPGTVTALVGPSGSGKSTLASIVPRLLDPDTGQVRLGGVDTTELTALELYRHIAFVFQQPYLMRMTVRDNIRLARPDATDAQVVAAARAAQIHERIERLPQGYDTAVGEDARLSGGEQQRLSIARAILMDAPILVLDEATAFADPDSEAAIQRALAELTRGRTLLVIAHRLHTVASAHQIAVLDRGTVRERGTHAELLNRNDLYARMWRTYQRARDTPLADTTTSPSEETKR</sequence>
<dbReference type="FunFam" id="3.40.50.300:FF:000221">
    <property type="entry name" value="Multidrug ABC transporter ATP-binding protein"/>
    <property type="match status" value="1"/>
</dbReference>
<evidence type="ECO:0000313" key="14">
    <source>
        <dbReference type="EMBL" id="SJM45648.1"/>
    </source>
</evidence>
<keyword evidence="7 14" id="KW-0067">ATP-binding</keyword>
<keyword evidence="4" id="KW-0997">Cell inner membrane</keyword>
<name>A0A1R4EPS5_9MICO</name>
<dbReference type="PANTHER" id="PTHR24221">
    <property type="entry name" value="ATP-BINDING CASSETTE SUB-FAMILY B"/>
    <property type="match status" value="1"/>
</dbReference>
<evidence type="ECO:0000259" key="13">
    <source>
        <dbReference type="PROSITE" id="PS50929"/>
    </source>
</evidence>
<dbReference type="PROSITE" id="PS00211">
    <property type="entry name" value="ABC_TRANSPORTER_1"/>
    <property type="match status" value="1"/>
</dbReference>
<dbReference type="SUPFAM" id="SSF90123">
    <property type="entry name" value="ABC transporter transmembrane region"/>
    <property type="match status" value="1"/>
</dbReference>
<dbReference type="GO" id="GO:0016887">
    <property type="term" value="F:ATP hydrolysis activity"/>
    <property type="evidence" value="ECO:0007669"/>
    <property type="project" value="InterPro"/>
</dbReference>
<feature type="transmembrane region" description="Helical" evidence="11">
    <location>
        <begin position="250"/>
        <end position="275"/>
    </location>
</feature>
<dbReference type="PANTHER" id="PTHR24221:SF654">
    <property type="entry name" value="ATP-BINDING CASSETTE SUB-FAMILY B MEMBER 6"/>
    <property type="match status" value="1"/>
</dbReference>
<dbReference type="Gene3D" id="1.20.1560.10">
    <property type="entry name" value="ABC transporter type 1, transmembrane domain"/>
    <property type="match status" value="1"/>
</dbReference>
<dbReference type="PROSITE" id="PS50893">
    <property type="entry name" value="ABC_TRANSPORTER_2"/>
    <property type="match status" value="1"/>
</dbReference>
<dbReference type="RefSeq" id="WP_159456839.1">
    <property type="nucleotide sequence ID" value="NZ_FUHU01000003.1"/>
</dbReference>
<dbReference type="AlphaFoldDB" id="A0A1R4EPS5"/>
<dbReference type="InterPro" id="IPR003439">
    <property type="entry name" value="ABC_transporter-like_ATP-bd"/>
</dbReference>
<dbReference type="InterPro" id="IPR039421">
    <property type="entry name" value="Type_1_exporter"/>
</dbReference>
<dbReference type="InterPro" id="IPR011527">
    <property type="entry name" value="ABC1_TM_dom"/>
</dbReference>
<dbReference type="Gene3D" id="3.40.50.300">
    <property type="entry name" value="P-loop containing nucleotide triphosphate hydrolases"/>
    <property type="match status" value="1"/>
</dbReference>
<evidence type="ECO:0000259" key="12">
    <source>
        <dbReference type="PROSITE" id="PS50893"/>
    </source>
</evidence>
<feature type="domain" description="ABC transporter" evidence="12">
    <location>
        <begin position="340"/>
        <end position="573"/>
    </location>
</feature>
<dbReference type="EMBL" id="FUHU01000003">
    <property type="protein sequence ID" value="SJM45648.1"/>
    <property type="molecule type" value="Genomic_DNA"/>
</dbReference>
<dbReference type="Pfam" id="PF00664">
    <property type="entry name" value="ABC_membrane"/>
    <property type="match status" value="1"/>
</dbReference>
<keyword evidence="15" id="KW-1185">Reference proteome</keyword>
<dbReference type="Proteomes" id="UP000195787">
    <property type="component" value="Unassembled WGS sequence"/>
</dbReference>
<feature type="transmembrane region" description="Helical" evidence="11">
    <location>
        <begin position="281"/>
        <end position="299"/>
    </location>
</feature>
<dbReference type="GeneID" id="303171599"/>
<dbReference type="SMART" id="SM00382">
    <property type="entry name" value="AAA"/>
    <property type="match status" value="1"/>
</dbReference>
<evidence type="ECO:0000313" key="15">
    <source>
        <dbReference type="Proteomes" id="UP000195787"/>
    </source>
</evidence>
<feature type="transmembrane region" description="Helical" evidence="11">
    <location>
        <begin position="61"/>
        <end position="83"/>
    </location>
</feature>
<evidence type="ECO:0000256" key="4">
    <source>
        <dbReference type="ARBA" id="ARBA00022519"/>
    </source>
</evidence>
<feature type="domain" description="ABC transmembrane type-1" evidence="13">
    <location>
        <begin position="21"/>
        <end position="309"/>
    </location>
</feature>
<keyword evidence="3" id="KW-1003">Cell membrane</keyword>
<dbReference type="PROSITE" id="PS50929">
    <property type="entry name" value="ABC_TM1F"/>
    <property type="match status" value="1"/>
</dbReference>
<keyword evidence="8 11" id="KW-1133">Transmembrane helix</keyword>
<proteinExistence type="inferred from homology"/>
<dbReference type="InterPro" id="IPR003593">
    <property type="entry name" value="AAA+_ATPase"/>
</dbReference>
<dbReference type="SUPFAM" id="SSF52540">
    <property type="entry name" value="P-loop containing nucleoside triphosphate hydrolases"/>
    <property type="match status" value="1"/>
</dbReference>
<keyword evidence="6" id="KW-0547">Nucleotide-binding</keyword>
<keyword evidence="2" id="KW-0813">Transport</keyword>
<dbReference type="GO" id="GO:0005886">
    <property type="term" value="C:plasma membrane"/>
    <property type="evidence" value="ECO:0007669"/>
    <property type="project" value="UniProtKB-SubCell"/>
</dbReference>
<evidence type="ECO:0000256" key="5">
    <source>
        <dbReference type="ARBA" id="ARBA00022692"/>
    </source>
</evidence>
<reference evidence="14 15" key="1">
    <citation type="submission" date="2017-02" db="EMBL/GenBank/DDBJ databases">
        <authorList>
            <person name="Peterson S.W."/>
        </authorList>
    </citation>
    <scope>NUCLEOTIDE SEQUENCE [LARGE SCALE GENOMIC DNA]</scope>
    <source>
        <strain evidence="14 15">LMG 22410</strain>
    </source>
</reference>
<evidence type="ECO:0000256" key="10">
    <source>
        <dbReference type="ARBA" id="ARBA00023455"/>
    </source>
</evidence>